<dbReference type="AlphaFoldDB" id="A0AA39KE53"/>
<evidence type="ECO:0000313" key="2">
    <source>
        <dbReference type="EMBL" id="KAK0458231.1"/>
    </source>
</evidence>
<dbReference type="Proteomes" id="UP001175211">
    <property type="component" value="Unassembled WGS sequence"/>
</dbReference>
<evidence type="ECO:0000313" key="3">
    <source>
        <dbReference type="Proteomes" id="UP001175211"/>
    </source>
</evidence>
<evidence type="ECO:0000256" key="1">
    <source>
        <dbReference type="SAM" id="MobiDB-lite"/>
    </source>
</evidence>
<dbReference type="GeneID" id="85353171"/>
<evidence type="ECO:0008006" key="4">
    <source>
        <dbReference type="Google" id="ProtNLM"/>
    </source>
</evidence>
<feature type="region of interest" description="Disordered" evidence="1">
    <location>
        <begin position="184"/>
        <end position="222"/>
    </location>
</feature>
<name>A0AA39KE53_ARMTA</name>
<proteinExistence type="predicted"/>
<reference evidence="2" key="1">
    <citation type="submission" date="2023-06" db="EMBL/GenBank/DDBJ databases">
        <authorList>
            <consortium name="Lawrence Berkeley National Laboratory"/>
            <person name="Ahrendt S."/>
            <person name="Sahu N."/>
            <person name="Indic B."/>
            <person name="Wong-Bajracharya J."/>
            <person name="Merenyi Z."/>
            <person name="Ke H.-M."/>
            <person name="Monk M."/>
            <person name="Kocsube S."/>
            <person name="Drula E."/>
            <person name="Lipzen A."/>
            <person name="Balint B."/>
            <person name="Henrissat B."/>
            <person name="Andreopoulos B."/>
            <person name="Martin F.M."/>
            <person name="Harder C.B."/>
            <person name="Rigling D."/>
            <person name="Ford K.L."/>
            <person name="Foster G.D."/>
            <person name="Pangilinan J."/>
            <person name="Papanicolaou A."/>
            <person name="Barry K."/>
            <person name="LaButti K."/>
            <person name="Viragh M."/>
            <person name="Koriabine M."/>
            <person name="Yan M."/>
            <person name="Riley R."/>
            <person name="Champramary S."/>
            <person name="Plett K.L."/>
            <person name="Tsai I.J."/>
            <person name="Slot J."/>
            <person name="Sipos G."/>
            <person name="Plett J."/>
            <person name="Nagy L.G."/>
            <person name="Grigoriev I.V."/>
        </authorList>
    </citation>
    <scope>NUCLEOTIDE SEQUENCE</scope>
    <source>
        <strain evidence="2">CCBAS 213</strain>
    </source>
</reference>
<protein>
    <recommendedName>
        <fullName evidence="4">DUF4939 domain-containing protein</fullName>
    </recommendedName>
</protein>
<organism evidence="2 3">
    <name type="scientific">Armillaria tabescens</name>
    <name type="common">Ringless honey mushroom</name>
    <name type="synonym">Agaricus tabescens</name>
    <dbReference type="NCBI Taxonomy" id="1929756"/>
    <lineage>
        <taxon>Eukaryota</taxon>
        <taxon>Fungi</taxon>
        <taxon>Dikarya</taxon>
        <taxon>Basidiomycota</taxon>
        <taxon>Agaricomycotina</taxon>
        <taxon>Agaricomycetes</taxon>
        <taxon>Agaricomycetidae</taxon>
        <taxon>Agaricales</taxon>
        <taxon>Marasmiineae</taxon>
        <taxon>Physalacriaceae</taxon>
        <taxon>Desarmillaria</taxon>
    </lineage>
</organism>
<keyword evidence="3" id="KW-1185">Reference proteome</keyword>
<dbReference type="RefSeq" id="XP_060330519.1">
    <property type="nucleotide sequence ID" value="XM_060469623.1"/>
</dbReference>
<gene>
    <name evidence="2" type="ORF">EV420DRAFT_1479973</name>
</gene>
<sequence length="222" mass="25385">MRDNSWPEYLSHSSLLFAKTSSSHAYLRSSIHGILQESSLPHSNYHQLQTHDKFLDDESKILFILSYMQDGLAGVWAQNYMDHHTDGGRLRVGTYTDFSNELDQAFLDPNEDEFFIEFDRLLRDAGGRSDDSKIWMLKRALNPGLVRKINLNLNGPPATYQGWKETALDRDARYWHVRILRGMQQDGSSGKESSREGSVADREDTTDGGEHGHLARNCPNKR</sequence>
<dbReference type="EMBL" id="JAUEPS010000018">
    <property type="protein sequence ID" value="KAK0458231.1"/>
    <property type="molecule type" value="Genomic_DNA"/>
</dbReference>
<accession>A0AA39KE53</accession>
<feature type="compositionally biased region" description="Basic and acidic residues" evidence="1">
    <location>
        <begin position="192"/>
        <end position="213"/>
    </location>
</feature>
<comment type="caution">
    <text evidence="2">The sequence shown here is derived from an EMBL/GenBank/DDBJ whole genome shotgun (WGS) entry which is preliminary data.</text>
</comment>